<dbReference type="InterPro" id="IPR013762">
    <property type="entry name" value="Integrase-like_cat_sf"/>
</dbReference>
<dbReference type="EMBL" id="FOSF01000123">
    <property type="protein sequence ID" value="SFK58442.1"/>
    <property type="molecule type" value="Genomic_DNA"/>
</dbReference>
<dbReference type="Gene3D" id="1.10.150.130">
    <property type="match status" value="1"/>
</dbReference>
<evidence type="ECO:0000256" key="6">
    <source>
        <dbReference type="SAM" id="MobiDB-lite"/>
    </source>
</evidence>
<organism evidence="9 10">
    <name type="scientific">Succinivibrio dextrinosolvens</name>
    <dbReference type="NCBI Taxonomy" id="83771"/>
    <lineage>
        <taxon>Bacteria</taxon>
        <taxon>Pseudomonadati</taxon>
        <taxon>Pseudomonadota</taxon>
        <taxon>Gammaproteobacteria</taxon>
        <taxon>Aeromonadales</taxon>
        <taxon>Succinivibrionaceae</taxon>
        <taxon>Succinivibrio</taxon>
    </lineage>
</organism>
<evidence type="ECO:0000256" key="5">
    <source>
        <dbReference type="PROSITE-ProRule" id="PRU01248"/>
    </source>
</evidence>
<dbReference type="PANTHER" id="PTHR30349">
    <property type="entry name" value="PHAGE INTEGRASE-RELATED"/>
    <property type="match status" value="1"/>
</dbReference>
<comment type="similarity">
    <text evidence="1">Belongs to the 'phage' integrase family.</text>
</comment>
<dbReference type="Pfam" id="PF00589">
    <property type="entry name" value="Phage_integrase"/>
    <property type="match status" value="1"/>
</dbReference>
<accession>A0A662ZGW3</accession>
<dbReference type="InterPro" id="IPR025269">
    <property type="entry name" value="SAM-like_dom"/>
</dbReference>
<dbReference type="PROSITE" id="PS51898">
    <property type="entry name" value="TYR_RECOMBINASE"/>
    <property type="match status" value="1"/>
</dbReference>
<dbReference type="Gene3D" id="1.10.443.10">
    <property type="entry name" value="Intergrase catalytic core"/>
    <property type="match status" value="1"/>
</dbReference>
<gene>
    <name evidence="9" type="ORF">SAMN04487865_11233</name>
</gene>
<keyword evidence="3 5" id="KW-0238">DNA-binding</keyword>
<dbReference type="SUPFAM" id="SSF56349">
    <property type="entry name" value="DNA breaking-rejoining enzymes"/>
    <property type="match status" value="1"/>
</dbReference>
<protein>
    <submittedName>
        <fullName evidence="9">Site-specific recombinase XerD</fullName>
    </submittedName>
</protein>
<keyword evidence="4" id="KW-0233">DNA recombination</keyword>
<dbReference type="PANTHER" id="PTHR30349:SF41">
    <property type="entry name" value="INTEGRASE_RECOMBINASE PROTEIN MJ0367-RELATED"/>
    <property type="match status" value="1"/>
</dbReference>
<sequence length="348" mass="40173">MTKKVYAFMRLLEEYFTNYLPVCAGLSKNTIKSYKYTFKLLLQYIFKEKNVSADHVKFEDLTVELIENFLKWLESERNCGISTRNQRLAALSAYSKYAQDRNTEAALVFRNAITQIPIKRGVTHKRSVFSREEIKILLELPNEKYASGLRDKVLLSVLYGSGARAQELCNLKVKDVINDNNKIKLRLIGKGNKSRTVLLPENCAKLLKCFMNHRKLQGQLERHVFSSQTHEQMTVSCIEMILKKYVAIAKNKYHDKFTEKSYSPHSLRHSFATHLIEAKVPLIVVKNILGHASLSTTEVYIQISQEQTDNSIMEWNKNWISNFKTEVSKESQEKDSYPTGEVPDFLAT</sequence>
<dbReference type="InterPro" id="IPR044068">
    <property type="entry name" value="CB"/>
</dbReference>
<dbReference type="InterPro" id="IPR011010">
    <property type="entry name" value="DNA_brk_join_enz"/>
</dbReference>
<dbReference type="InterPro" id="IPR010998">
    <property type="entry name" value="Integrase_recombinase_N"/>
</dbReference>
<dbReference type="GO" id="GO:0015074">
    <property type="term" value="P:DNA integration"/>
    <property type="evidence" value="ECO:0007669"/>
    <property type="project" value="UniProtKB-KW"/>
</dbReference>
<dbReference type="PROSITE" id="PS51900">
    <property type="entry name" value="CB"/>
    <property type="match status" value="1"/>
</dbReference>
<feature type="region of interest" description="Disordered" evidence="6">
    <location>
        <begin position="329"/>
        <end position="348"/>
    </location>
</feature>
<name>A0A662ZGW3_9GAMM</name>
<evidence type="ECO:0000256" key="2">
    <source>
        <dbReference type="ARBA" id="ARBA00022908"/>
    </source>
</evidence>
<evidence type="ECO:0000313" key="9">
    <source>
        <dbReference type="EMBL" id="SFK58442.1"/>
    </source>
</evidence>
<dbReference type="InterPro" id="IPR050090">
    <property type="entry name" value="Tyrosine_recombinase_XerCD"/>
</dbReference>
<dbReference type="Pfam" id="PF13102">
    <property type="entry name" value="Phage_int_SAM_5"/>
    <property type="match status" value="1"/>
</dbReference>
<evidence type="ECO:0000259" key="8">
    <source>
        <dbReference type="PROSITE" id="PS51900"/>
    </source>
</evidence>
<evidence type="ECO:0000256" key="3">
    <source>
        <dbReference type="ARBA" id="ARBA00023125"/>
    </source>
</evidence>
<feature type="domain" description="Tyr recombinase" evidence="7">
    <location>
        <begin position="124"/>
        <end position="313"/>
    </location>
</feature>
<proteinExistence type="inferred from homology"/>
<keyword evidence="2" id="KW-0229">DNA integration</keyword>
<evidence type="ECO:0000313" key="10">
    <source>
        <dbReference type="Proteomes" id="UP000243374"/>
    </source>
</evidence>
<evidence type="ECO:0000256" key="4">
    <source>
        <dbReference type="ARBA" id="ARBA00023172"/>
    </source>
</evidence>
<dbReference type="GO" id="GO:0006310">
    <property type="term" value="P:DNA recombination"/>
    <property type="evidence" value="ECO:0007669"/>
    <property type="project" value="UniProtKB-KW"/>
</dbReference>
<dbReference type="Proteomes" id="UP000243374">
    <property type="component" value="Unassembled WGS sequence"/>
</dbReference>
<dbReference type="InterPro" id="IPR002104">
    <property type="entry name" value="Integrase_catalytic"/>
</dbReference>
<keyword evidence="10" id="KW-1185">Reference proteome</keyword>
<evidence type="ECO:0000256" key="1">
    <source>
        <dbReference type="ARBA" id="ARBA00008857"/>
    </source>
</evidence>
<dbReference type="RefSeq" id="WP_074841952.1">
    <property type="nucleotide sequence ID" value="NZ_CP047056.1"/>
</dbReference>
<dbReference type="GO" id="GO:0003677">
    <property type="term" value="F:DNA binding"/>
    <property type="evidence" value="ECO:0007669"/>
    <property type="project" value="UniProtKB-UniRule"/>
</dbReference>
<dbReference type="OrthoDB" id="9801717at2"/>
<dbReference type="AlphaFoldDB" id="A0A662ZGW3"/>
<evidence type="ECO:0000259" key="7">
    <source>
        <dbReference type="PROSITE" id="PS51898"/>
    </source>
</evidence>
<reference evidence="9 10" key="1">
    <citation type="submission" date="2016-10" db="EMBL/GenBank/DDBJ databases">
        <authorList>
            <person name="Varghese N."/>
            <person name="Submissions S."/>
        </authorList>
    </citation>
    <scope>NUCLEOTIDE SEQUENCE [LARGE SCALE GENOMIC DNA]</scope>
    <source>
        <strain evidence="9 10">22B</strain>
    </source>
</reference>
<feature type="domain" description="Core-binding (CB)" evidence="8">
    <location>
        <begin position="6"/>
        <end position="99"/>
    </location>
</feature>